<evidence type="ECO:0000256" key="5">
    <source>
        <dbReference type="ARBA" id="ARBA00023204"/>
    </source>
</evidence>
<evidence type="ECO:0000256" key="2">
    <source>
        <dbReference type="ARBA" id="ARBA00022759"/>
    </source>
</evidence>
<dbReference type="SUPFAM" id="SSF52980">
    <property type="entry name" value="Restriction endonuclease-like"/>
    <property type="match status" value="1"/>
</dbReference>
<evidence type="ECO:0000256" key="4">
    <source>
        <dbReference type="ARBA" id="ARBA00022801"/>
    </source>
</evidence>
<evidence type="ECO:0000256" key="1">
    <source>
        <dbReference type="ARBA" id="ARBA00022722"/>
    </source>
</evidence>
<dbReference type="GO" id="GO:0006298">
    <property type="term" value="P:mismatch repair"/>
    <property type="evidence" value="ECO:0007669"/>
    <property type="project" value="UniProtKB-UniRule"/>
</dbReference>
<keyword evidence="4 6" id="KW-0378">Hydrolase</keyword>
<protein>
    <recommendedName>
        <fullName evidence="6">Very short patch repair endonuclease</fullName>
        <ecNumber evidence="6">3.1.-.-</ecNumber>
    </recommendedName>
</protein>
<evidence type="ECO:0000313" key="7">
    <source>
        <dbReference type="EMBL" id="OGC46757.1"/>
    </source>
</evidence>
<dbReference type="CDD" id="cd00221">
    <property type="entry name" value="Vsr"/>
    <property type="match status" value="1"/>
</dbReference>
<comment type="function">
    <text evidence="6">May nick specific sequences that contain T:G mispairs resulting from m5C-deamination.</text>
</comment>
<keyword evidence="2 6" id="KW-0255">Endonuclease</keyword>
<organism evidence="7 8">
    <name type="scientific">candidate division WWE3 bacterium RIFCSPHIGHO2_01_FULL_35_17</name>
    <dbReference type="NCBI Taxonomy" id="1802614"/>
    <lineage>
        <taxon>Bacteria</taxon>
        <taxon>Katanobacteria</taxon>
    </lineage>
</organism>
<dbReference type="InterPro" id="IPR004603">
    <property type="entry name" value="DNA_mismatch_endonuc_vsr"/>
</dbReference>
<gene>
    <name evidence="7" type="ORF">A2713_01110</name>
</gene>
<evidence type="ECO:0000256" key="3">
    <source>
        <dbReference type="ARBA" id="ARBA00022763"/>
    </source>
</evidence>
<evidence type="ECO:0000313" key="8">
    <source>
        <dbReference type="Proteomes" id="UP000176444"/>
    </source>
</evidence>
<accession>A0A1F4UP53</accession>
<sequence length="134" mass="16051">MADVLTKKQRSYNMARIKSKNTGPELVLRKILSKNKVRGYRLQYKILGRPDLAFPKTRLAVFIDGCFWHKCPLCFVKPTSRIEFWKEKIRNNIKRDKRVNTSLAKNDWKILRIWEHELRKNPDKACLKIIKRLK</sequence>
<reference evidence="7 8" key="1">
    <citation type="journal article" date="2016" name="Nat. Commun.">
        <title>Thousands of microbial genomes shed light on interconnected biogeochemical processes in an aquifer system.</title>
        <authorList>
            <person name="Anantharaman K."/>
            <person name="Brown C.T."/>
            <person name="Hug L.A."/>
            <person name="Sharon I."/>
            <person name="Castelle C.J."/>
            <person name="Probst A.J."/>
            <person name="Thomas B.C."/>
            <person name="Singh A."/>
            <person name="Wilkins M.J."/>
            <person name="Karaoz U."/>
            <person name="Brodie E.L."/>
            <person name="Williams K.H."/>
            <person name="Hubbard S.S."/>
            <person name="Banfield J.F."/>
        </authorList>
    </citation>
    <scope>NUCLEOTIDE SEQUENCE [LARGE SCALE GENOMIC DNA]</scope>
</reference>
<dbReference type="EMBL" id="MEUX01000030">
    <property type="protein sequence ID" value="OGC46757.1"/>
    <property type="molecule type" value="Genomic_DNA"/>
</dbReference>
<dbReference type="NCBIfam" id="TIGR00632">
    <property type="entry name" value="vsr"/>
    <property type="match status" value="1"/>
</dbReference>
<evidence type="ECO:0000256" key="6">
    <source>
        <dbReference type="PIRNR" id="PIRNR018267"/>
    </source>
</evidence>
<comment type="similarity">
    <text evidence="6">Belongs to the vsr family.</text>
</comment>
<dbReference type="GO" id="GO:0016787">
    <property type="term" value="F:hydrolase activity"/>
    <property type="evidence" value="ECO:0007669"/>
    <property type="project" value="UniProtKB-KW"/>
</dbReference>
<keyword evidence="5 6" id="KW-0234">DNA repair</keyword>
<comment type="caution">
    <text evidence="7">The sequence shown here is derived from an EMBL/GenBank/DDBJ whole genome shotgun (WGS) entry which is preliminary data.</text>
</comment>
<dbReference type="EC" id="3.1.-.-" evidence="6"/>
<keyword evidence="3 6" id="KW-0227">DNA damage</keyword>
<dbReference type="Pfam" id="PF03852">
    <property type="entry name" value="Vsr"/>
    <property type="match status" value="1"/>
</dbReference>
<dbReference type="GO" id="GO:0004519">
    <property type="term" value="F:endonuclease activity"/>
    <property type="evidence" value="ECO:0007669"/>
    <property type="project" value="UniProtKB-KW"/>
</dbReference>
<keyword evidence="1 6" id="KW-0540">Nuclease</keyword>
<dbReference type="Proteomes" id="UP000176444">
    <property type="component" value="Unassembled WGS sequence"/>
</dbReference>
<dbReference type="InterPro" id="IPR011335">
    <property type="entry name" value="Restrct_endonuc-II-like"/>
</dbReference>
<proteinExistence type="inferred from homology"/>
<dbReference type="PIRSF" id="PIRSF018267">
    <property type="entry name" value="VSR_endonuc"/>
    <property type="match status" value="1"/>
</dbReference>
<dbReference type="Gene3D" id="3.40.960.10">
    <property type="entry name" value="VSR Endonuclease"/>
    <property type="match status" value="1"/>
</dbReference>
<name>A0A1F4UP53_UNCKA</name>
<dbReference type="AlphaFoldDB" id="A0A1F4UP53"/>